<reference evidence="1 2" key="1">
    <citation type="submission" date="2018-08" db="EMBL/GenBank/DDBJ databases">
        <title>Isolation, diversity and antifungal activity of Actinobacteria from cow dung.</title>
        <authorList>
            <person name="Ling L."/>
        </authorList>
    </citation>
    <scope>NUCLEOTIDE SEQUENCE [LARGE SCALE GENOMIC DNA]</scope>
    <source>
        <strain evidence="1 2">NEAU-LLE</strain>
    </source>
</reference>
<gene>
    <name evidence="1" type="ORF">DY023_17265</name>
</gene>
<dbReference type="AlphaFoldDB" id="A0A371NQZ7"/>
<evidence type="ECO:0000313" key="2">
    <source>
        <dbReference type="Proteomes" id="UP000262172"/>
    </source>
</evidence>
<dbReference type="SUPFAM" id="SSF55961">
    <property type="entry name" value="Bet v1-like"/>
    <property type="match status" value="1"/>
</dbReference>
<dbReference type="InterPro" id="IPR023393">
    <property type="entry name" value="START-like_dom_sf"/>
</dbReference>
<dbReference type="EMBL" id="QUAB01000048">
    <property type="protein sequence ID" value="REJ04055.1"/>
    <property type="molecule type" value="Genomic_DNA"/>
</dbReference>
<keyword evidence="2" id="KW-1185">Reference proteome</keyword>
<evidence type="ECO:0000313" key="1">
    <source>
        <dbReference type="EMBL" id="REJ04055.1"/>
    </source>
</evidence>
<dbReference type="Proteomes" id="UP000262172">
    <property type="component" value="Unassembled WGS sequence"/>
</dbReference>
<protein>
    <recommendedName>
        <fullName evidence="3">Polyketide cyclase</fullName>
    </recommendedName>
</protein>
<dbReference type="RefSeq" id="WP_116243573.1">
    <property type="nucleotide sequence ID" value="NZ_QUAB01000048.1"/>
</dbReference>
<proteinExistence type="predicted"/>
<sequence length="177" mass="19501">MSAGYHFVSTYRVAGDPVRVWDVLSDVAGWARWWPELERVEIVAGSAGAAQVGSVHRHTIRTPLGYRLTYEIEITALDRMRSVDAAVRGDLAGRGRAAVAASEGDEATIWFAWLVETTKPWMRRTSPLARPAFTWAHHRLMSGFGQGFAAASGARLVSVVHSEIRPGEPGFWVMPEV</sequence>
<name>A0A371NQZ7_9MICO</name>
<organism evidence="1 2">
    <name type="scientific">Microbacterium bovistercoris</name>
    <dbReference type="NCBI Taxonomy" id="2293570"/>
    <lineage>
        <taxon>Bacteria</taxon>
        <taxon>Bacillati</taxon>
        <taxon>Actinomycetota</taxon>
        <taxon>Actinomycetes</taxon>
        <taxon>Micrococcales</taxon>
        <taxon>Microbacteriaceae</taxon>
        <taxon>Microbacterium</taxon>
    </lineage>
</organism>
<dbReference type="InterPro" id="IPR019587">
    <property type="entry name" value="Polyketide_cyclase/dehydratase"/>
</dbReference>
<dbReference type="Pfam" id="PF10604">
    <property type="entry name" value="Polyketide_cyc2"/>
    <property type="match status" value="1"/>
</dbReference>
<accession>A0A371NQZ7</accession>
<dbReference type="OrthoDB" id="5402478at2"/>
<comment type="caution">
    <text evidence="1">The sequence shown here is derived from an EMBL/GenBank/DDBJ whole genome shotgun (WGS) entry which is preliminary data.</text>
</comment>
<dbReference type="Gene3D" id="3.30.530.20">
    <property type="match status" value="1"/>
</dbReference>
<evidence type="ECO:0008006" key="3">
    <source>
        <dbReference type="Google" id="ProtNLM"/>
    </source>
</evidence>